<dbReference type="Gene3D" id="3.10.580.10">
    <property type="entry name" value="CBS-domain"/>
    <property type="match status" value="2"/>
</dbReference>
<dbReference type="STRING" id="1707952.A6A03_10470"/>
<dbReference type="OrthoDB" id="9791320at2"/>
<keyword evidence="5" id="KW-1185">Reference proteome</keyword>
<proteinExistence type="predicted"/>
<dbReference type="SUPFAM" id="SSF54631">
    <property type="entry name" value="CBS-domain pair"/>
    <property type="match status" value="1"/>
</dbReference>
<sequence>MERTVGEVMHVGVLTCRRETPIQDVARQMSEQDISALVVVDDEGYMVGLVSRTDLVNARLYEQYWKHWRGLTAGHIMITDVVSVTPQDTLQHASRLMMERRIHRVVVVEPGEKGLRPIGVLSVTDVVRDIAKE</sequence>
<reference evidence="4 5" key="1">
    <citation type="submission" date="2016-04" db="EMBL/GenBank/DDBJ databases">
        <title>Chloroflexus islandicus sp. nov., a thermophilic filamentous anoxygenic phototrophic bacterium from geyser Strokkur (Iceland).</title>
        <authorList>
            <person name="Gaisin V.A."/>
            <person name="Kalashnikov A.M."/>
            <person name="Sukhacheva M.V."/>
            <person name="Grouzdev D.S."/>
            <person name="Ivanov T.M."/>
            <person name="Kuznetsov B."/>
            <person name="Gorlenko V.M."/>
        </authorList>
    </citation>
    <scope>NUCLEOTIDE SEQUENCE [LARGE SCALE GENOMIC DNA]</scope>
    <source>
        <strain evidence="5">isl-2</strain>
    </source>
</reference>
<evidence type="ECO:0000313" key="4">
    <source>
        <dbReference type="EMBL" id="OAN47486.1"/>
    </source>
</evidence>
<dbReference type="GO" id="GO:0016301">
    <property type="term" value="F:kinase activity"/>
    <property type="evidence" value="ECO:0007669"/>
    <property type="project" value="UniProtKB-KW"/>
</dbReference>
<comment type="caution">
    <text evidence="4">The sequence shown here is derived from an EMBL/GenBank/DDBJ whole genome shotgun (WGS) entry which is preliminary data.</text>
</comment>
<protein>
    <submittedName>
        <fullName evidence="4">Histidine kinase</fullName>
    </submittedName>
</protein>
<gene>
    <name evidence="4" type="ORF">A6A03_10470</name>
</gene>
<keyword evidence="4" id="KW-0418">Kinase</keyword>
<dbReference type="Proteomes" id="UP000078287">
    <property type="component" value="Unassembled WGS sequence"/>
</dbReference>
<keyword evidence="4" id="KW-0808">Transferase</keyword>
<dbReference type="PANTHER" id="PTHR43080:SF26">
    <property type="entry name" value="REGULATORY PROTEIN"/>
    <property type="match status" value="1"/>
</dbReference>
<feature type="domain" description="CBS" evidence="3">
    <location>
        <begin position="9"/>
        <end position="67"/>
    </location>
</feature>
<dbReference type="PROSITE" id="PS51371">
    <property type="entry name" value="CBS"/>
    <property type="match status" value="2"/>
</dbReference>
<evidence type="ECO:0000256" key="2">
    <source>
        <dbReference type="PROSITE-ProRule" id="PRU00703"/>
    </source>
</evidence>
<dbReference type="SMART" id="SM00116">
    <property type="entry name" value="CBS"/>
    <property type="match status" value="2"/>
</dbReference>
<name>A0A178MG00_9CHLR</name>
<feature type="domain" description="CBS" evidence="3">
    <location>
        <begin position="77"/>
        <end position="133"/>
    </location>
</feature>
<evidence type="ECO:0000313" key="5">
    <source>
        <dbReference type="Proteomes" id="UP000078287"/>
    </source>
</evidence>
<dbReference type="AlphaFoldDB" id="A0A178MG00"/>
<dbReference type="InterPro" id="IPR000644">
    <property type="entry name" value="CBS_dom"/>
</dbReference>
<keyword evidence="1 2" id="KW-0129">CBS domain</keyword>
<dbReference type="Pfam" id="PF00571">
    <property type="entry name" value="CBS"/>
    <property type="match status" value="2"/>
</dbReference>
<evidence type="ECO:0000259" key="3">
    <source>
        <dbReference type="PROSITE" id="PS51371"/>
    </source>
</evidence>
<accession>A0A178MG00</accession>
<dbReference type="PANTHER" id="PTHR43080">
    <property type="entry name" value="CBS DOMAIN-CONTAINING PROTEIN CBSX3, MITOCHONDRIAL"/>
    <property type="match status" value="1"/>
</dbReference>
<dbReference type="InterPro" id="IPR051257">
    <property type="entry name" value="Diverse_CBS-Domain"/>
</dbReference>
<dbReference type="InterPro" id="IPR046342">
    <property type="entry name" value="CBS_dom_sf"/>
</dbReference>
<dbReference type="EMBL" id="LWQS01000037">
    <property type="protein sequence ID" value="OAN47486.1"/>
    <property type="molecule type" value="Genomic_DNA"/>
</dbReference>
<dbReference type="RefSeq" id="WP_066783856.1">
    <property type="nucleotide sequence ID" value="NZ_LWQS01000037.1"/>
</dbReference>
<organism evidence="4 5">
    <name type="scientific">Chloroflexus islandicus</name>
    <dbReference type="NCBI Taxonomy" id="1707952"/>
    <lineage>
        <taxon>Bacteria</taxon>
        <taxon>Bacillati</taxon>
        <taxon>Chloroflexota</taxon>
        <taxon>Chloroflexia</taxon>
        <taxon>Chloroflexales</taxon>
        <taxon>Chloroflexineae</taxon>
        <taxon>Chloroflexaceae</taxon>
        <taxon>Chloroflexus</taxon>
    </lineage>
</organism>
<evidence type="ECO:0000256" key="1">
    <source>
        <dbReference type="ARBA" id="ARBA00023122"/>
    </source>
</evidence>